<proteinExistence type="predicted"/>
<evidence type="ECO:0000313" key="1">
    <source>
        <dbReference type="EMBL" id="CAD7449236.1"/>
    </source>
</evidence>
<gene>
    <name evidence="1" type="ORF">TBIB3V08_LOCUS11515</name>
</gene>
<sequence>MVWKLVGALTTNGLRDCRKLREGRHRPSVLFPHLASLATKPYIELESEDEDEGLDVLEKDLMERQRDIRSLVSDTNSLVSDTNSLVPDTSSLVPDTSSLIPLCHSADVFVWLQLLN</sequence>
<dbReference type="AlphaFoldDB" id="A0A7R9I6C8"/>
<dbReference type="EMBL" id="OD571356">
    <property type="protein sequence ID" value="CAD7449236.1"/>
    <property type="molecule type" value="Genomic_DNA"/>
</dbReference>
<reference evidence="1" key="1">
    <citation type="submission" date="2020-11" db="EMBL/GenBank/DDBJ databases">
        <authorList>
            <person name="Tran Van P."/>
        </authorList>
    </citation>
    <scope>NUCLEOTIDE SEQUENCE</scope>
</reference>
<accession>A0A7R9I6C8</accession>
<organism evidence="1">
    <name type="scientific">Timema bartmani</name>
    <dbReference type="NCBI Taxonomy" id="61472"/>
    <lineage>
        <taxon>Eukaryota</taxon>
        <taxon>Metazoa</taxon>
        <taxon>Ecdysozoa</taxon>
        <taxon>Arthropoda</taxon>
        <taxon>Hexapoda</taxon>
        <taxon>Insecta</taxon>
        <taxon>Pterygota</taxon>
        <taxon>Neoptera</taxon>
        <taxon>Polyneoptera</taxon>
        <taxon>Phasmatodea</taxon>
        <taxon>Timematodea</taxon>
        <taxon>Timematoidea</taxon>
        <taxon>Timematidae</taxon>
        <taxon>Timema</taxon>
    </lineage>
</organism>
<name>A0A7R9I6C8_9NEOP</name>
<protein>
    <submittedName>
        <fullName evidence="1">Uncharacterized protein</fullName>
    </submittedName>
</protein>